<dbReference type="STRING" id="74873.A0A084WLS9"/>
<dbReference type="VEuPathDB" id="VectorBase:ASIS000157"/>
<reference evidence="4" key="2">
    <citation type="submission" date="2020-05" db="UniProtKB">
        <authorList>
            <consortium name="EnsemblMetazoa"/>
        </authorList>
    </citation>
    <scope>IDENTIFICATION</scope>
</reference>
<feature type="compositionally biased region" description="Basic and acidic residues" evidence="1">
    <location>
        <begin position="75"/>
        <end position="90"/>
    </location>
</feature>
<dbReference type="Proteomes" id="UP000030765">
    <property type="component" value="Unassembled WGS sequence"/>
</dbReference>
<feature type="compositionally biased region" description="Low complexity" evidence="1">
    <location>
        <begin position="16"/>
        <end position="36"/>
    </location>
</feature>
<dbReference type="PROSITE" id="PS51082">
    <property type="entry name" value="WH2"/>
    <property type="match status" value="1"/>
</dbReference>
<feature type="domain" description="WH2" evidence="2">
    <location>
        <begin position="45"/>
        <end position="62"/>
    </location>
</feature>
<proteinExistence type="predicted"/>
<keyword evidence="5" id="KW-1185">Reference proteome</keyword>
<protein>
    <submittedName>
        <fullName evidence="4">WH2 domain-containing protein</fullName>
    </submittedName>
</protein>
<dbReference type="InterPro" id="IPR003124">
    <property type="entry name" value="WH2_dom"/>
</dbReference>
<dbReference type="VEuPathDB" id="VectorBase:ASIC019433"/>
<dbReference type="EnsemblMetazoa" id="ASIC019433-RA">
    <property type="protein sequence ID" value="ASIC019433-PA"/>
    <property type="gene ID" value="ASIC019433"/>
</dbReference>
<evidence type="ECO:0000259" key="2">
    <source>
        <dbReference type="PROSITE" id="PS51082"/>
    </source>
</evidence>
<organism evidence="3">
    <name type="scientific">Anopheles sinensis</name>
    <name type="common">Mosquito</name>
    <dbReference type="NCBI Taxonomy" id="74873"/>
    <lineage>
        <taxon>Eukaryota</taxon>
        <taxon>Metazoa</taxon>
        <taxon>Ecdysozoa</taxon>
        <taxon>Arthropoda</taxon>
        <taxon>Hexapoda</taxon>
        <taxon>Insecta</taxon>
        <taxon>Pterygota</taxon>
        <taxon>Neoptera</taxon>
        <taxon>Endopterygota</taxon>
        <taxon>Diptera</taxon>
        <taxon>Nematocera</taxon>
        <taxon>Culicoidea</taxon>
        <taxon>Culicidae</taxon>
        <taxon>Anophelinae</taxon>
        <taxon>Anopheles</taxon>
    </lineage>
</organism>
<gene>
    <name evidence="3" type="ORF">ZHAS_00019433</name>
</gene>
<feature type="region of interest" description="Disordered" evidence="1">
    <location>
        <begin position="1"/>
        <end position="36"/>
    </location>
</feature>
<dbReference type="Pfam" id="PF02205">
    <property type="entry name" value="WH2"/>
    <property type="match status" value="1"/>
</dbReference>
<dbReference type="EMBL" id="KE525351">
    <property type="protein sequence ID" value="KFB51173.1"/>
    <property type="molecule type" value="Genomic_DNA"/>
</dbReference>
<evidence type="ECO:0000313" key="5">
    <source>
        <dbReference type="Proteomes" id="UP000030765"/>
    </source>
</evidence>
<sequence>MTPPPPPPPPTPGAPVAPLAPSSNTPVGVSPTTGTTKAQVAVPDHNDQLMAAIRNGINLKPTKTNDRSTPGFIKRANESHDAGQSEEFGERAAKRWDLRVVVTSSN</sequence>
<dbReference type="EMBL" id="ATLV01024276">
    <property type="status" value="NOT_ANNOTATED_CDS"/>
    <property type="molecule type" value="Genomic_DNA"/>
</dbReference>
<feature type="compositionally biased region" description="Pro residues" evidence="1">
    <location>
        <begin position="1"/>
        <end position="15"/>
    </location>
</feature>
<feature type="region of interest" description="Disordered" evidence="1">
    <location>
        <begin position="59"/>
        <end position="90"/>
    </location>
</feature>
<reference evidence="3 5" key="1">
    <citation type="journal article" date="2014" name="BMC Genomics">
        <title>Genome sequence of Anopheles sinensis provides insight into genetics basis of mosquito competence for malaria parasites.</title>
        <authorList>
            <person name="Zhou D."/>
            <person name="Zhang D."/>
            <person name="Ding G."/>
            <person name="Shi L."/>
            <person name="Hou Q."/>
            <person name="Ye Y."/>
            <person name="Xu Y."/>
            <person name="Zhou H."/>
            <person name="Xiong C."/>
            <person name="Li S."/>
            <person name="Yu J."/>
            <person name="Hong S."/>
            <person name="Yu X."/>
            <person name="Zou P."/>
            <person name="Chen C."/>
            <person name="Chang X."/>
            <person name="Wang W."/>
            <person name="Lv Y."/>
            <person name="Sun Y."/>
            <person name="Ma L."/>
            <person name="Shen B."/>
            <person name="Zhu C."/>
        </authorList>
    </citation>
    <scope>NUCLEOTIDE SEQUENCE [LARGE SCALE GENOMIC DNA]</scope>
</reference>
<dbReference type="AlphaFoldDB" id="A0A084WLS9"/>
<dbReference type="GO" id="GO:0003779">
    <property type="term" value="F:actin binding"/>
    <property type="evidence" value="ECO:0007669"/>
    <property type="project" value="InterPro"/>
</dbReference>
<evidence type="ECO:0000256" key="1">
    <source>
        <dbReference type="SAM" id="MobiDB-lite"/>
    </source>
</evidence>
<accession>A0A084WLS9</accession>
<name>A0A084WLS9_ANOSI</name>
<evidence type="ECO:0000313" key="4">
    <source>
        <dbReference type="EnsemblMetazoa" id="ASIC019433-PA"/>
    </source>
</evidence>
<evidence type="ECO:0000313" key="3">
    <source>
        <dbReference type="EMBL" id="KFB51173.1"/>
    </source>
</evidence>
<dbReference type="OrthoDB" id="10061327at2759"/>